<evidence type="ECO:0000313" key="3">
    <source>
        <dbReference type="EMBL" id="RGS10028.1"/>
    </source>
</evidence>
<evidence type="ECO:0000259" key="2">
    <source>
        <dbReference type="Pfam" id="PF13439"/>
    </source>
</evidence>
<protein>
    <submittedName>
        <fullName evidence="3">Glycosyltransferase family 4 protein</fullName>
    </submittedName>
</protein>
<dbReference type="PANTHER" id="PTHR12526">
    <property type="entry name" value="GLYCOSYLTRANSFERASE"/>
    <property type="match status" value="1"/>
</dbReference>
<accession>A0A412HA31</accession>
<dbReference type="Pfam" id="PF00534">
    <property type="entry name" value="Glycos_transf_1"/>
    <property type="match status" value="1"/>
</dbReference>
<evidence type="ECO:0000259" key="1">
    <source>
        <dbReference type="Pfam" id="PF00534"/>
    </source>
</evidence>
<evidence type="ECO:0000313" key="4">
    <source>
        <dbReference type="Proteomes" id="UP000283872"/>
    </source>
</evidence>
<dbReference type="SUPFAM" id="SSF53756">
    <property type="entry name" value="UDP-Glycosyltransferase/glycogen phosphorylase"/>
    <property type="match status" value="1"/>
</dbReference>
<dbReference type="Proteomes" id="UP000283872">
    <property type="component" value="Unassembled WGS sequence"/>
</dbReference>
<dbReference type="AlphaFoldDB" id="A0A412HA31"/>
<dbReference type="InterPro" id="IPR001296">
    <property type="entry name" value="Glyco_trans_1"/>
</dbReference>
<dbReference type="EMBL" id="QRVA01000073">
    <property type="protein sequence ID" value="RGS10028.1"/>
    <property type="molecule type" value="Genomic_DNA"/>
</dbReference>
<dbReference type="Gene3D" id="3.40.50.2000">
    <property type="entry name" value="Glycogen Phosphorylase B"/>
    <property type="match status" value="2"/>
</dbReference>
<name>A0A412HA31_9BACT</name>
<gene>
    <name evidence="3" type="ORF">DWY11_15505</name>
</gene>
<proteinExistence type="predicted"/>
<feature type="domain" description="Glycosyltransferase subfamily 4-like N-terminal" evidence="2">
    <location>
        <begin position="16"/>
        <end position="199"/>
    </location>
</feature>
<dbReference type="PANTHER" id="PTHR12526:SF630">
    <property type="entry name" value="GLYCOSYLTRANSFERASE"/>
    <property type="match status" value="1"/>
</dbReference>
<feature type="domain" description="Glycosyl transferase family 1" evidence="1">
    <location>
        <begin position="209"/>
        <end position="366"/>
    </location>
</feature>
<dbReference type="GO" id="GO:0016757">
    <property type="term" value="F:glycosyltransferase activity"/>
    <property type="evidence" value="ECO:0007669"/>
    <property type="project" value="InterPro"/>
</dbReference>
<keyword evidence="3" id="KW-0808">Transferase</keyword>
<dbReference type="InterPro" id="IPR028098">
    <property type="entry name" value="Glyco_trans_4-like_N"/>
</dbReference>
<reference evidence="3 4" key="1">
    <citation type="submission" date="2018-08" db="EMBL/GenBank/DDBJ databases">
        <title>A genome reference for cultivated species of the human gut microbiota.</title>
        <authorList>
            <person name="Zou Y."/>
            <person name="Xue W."/>
            <person name="Luo G."/>
        </authorList>
    </citation>
    <scope>NUCLEOTIDE SEQUENCE [LARGE SCALE GENOMIC DNA]</scope>
    <source>
        <strain evidence="3 4">AF24-12</strain>
    </source>
</reference>
<organism evidence="3 4">
    <name type="scientific">Segatella copri</name>
    <dbReference type="NCBI Taxonomy" id="165179"/>
    <lineage>
        <taxon>Bacteria</taxon>
        <taxon>Pseudomonadati</taxon>
        <taxon>Bacteroidota</taxon>
        <taxon>Bacteroidia</taxon>
        <taxon>Bacteroidales</taxon>
        <taxon>Prevotellaceae</taxon>
        <taxon>Segatella</taxon>
    </lineage>
</organism>
<sequence length="387" mass="45015">MNILFTSSTPFHPLRGGVGRVTDTLCKELQKRGYQVFYLNADWGDADQKKYDYPASVTILPFENVDEIQSIQLYRKYLIDYKIDVVINQDALFVDFYNNIGDLPIKVISVIHNNPLINYNHLLNDLLTLRNSSLLERMKRIVRCLLYFRVKKQLREYIDKRFVNIISSSDKILMLSPYYVESLKKFGISVENKFDYVYNPNSFPLQTSLFKKKKEIIYVGRLDNRSKKVGRLIKVWSKVGKKYPDWNLAIVGDGPDRNQLEVLKKKYQVGNLTFEGFQSPIEYYKRASIICMTSSFEGFPMVLVEAMQFGCVPIAFDSFEAIRDVIIPEKTGELVKPFKIKDFVNKLSNLMDNGTKRKIMSDAAFKHVAQFDVNYIVDKWEVILKSL</sequence>
<dbReference type="Pfam" id="PF13439">
    <property type="entry name" value="Glyco_transf_4"/>
    <property type="match status" value="1"/>
</dbReference>
<comment type="caution">
    <text evidence="3">The sequence shown here is derived from an EMBL/GenBank/DDBJ whole genome shotgun (WGS) entry which is preliminary data.</text>
</comment>
<dbReference type="RefSeq" id="WP_118086248.1">
    <property type="nucleotide sequence ID" value="NZ_QRVA01000073.1"/>
</dbReference>